<dbReference type="InterPro" id="IPR013714">
    <property type="entry name" value="Golgi_TVP15"/>
</dbReference>
<dbReference type="PANTHER" id="PTHR28128:SF1">
    <property type="entry name" value="GOLGI APPARATUS MEMBRANE PROTEIN TVP15"/>
    <property type="match status" value="1"/>
</dbReference>
<accession>A0A061J5Z6</accession>
<evidence type="ECO:0000313" key="7">
    <source>
        <dbReference type="Proteomes" id="UP000031737"/>
    </source>
</evidence>
<keyword evidence="7" id="KW-1185">Reference proteome</keyword>
<dbReference type="PANTHER" id="PTHR28128">
    <property type="entry name" value="GOLGI APPARATUS MEMBRANE PROTEIN TVP15"/>
    <property type="match status" value="1"/>
</dbReference>
<gene>
    <name evidence="6" type="ORF">TRSC58_01976</name>
</gene>
<feature type="transmembrane region" description="Helical" evidence="5">
    <location>
        <begin position="65"/>
        <end position="86"/>
    </location>
</feature>
<keyword evidence="2 5" id="KW-0812">Transmembrane</keyword>
<evidence type="ECO:0000256" key="5">
    <source>
        <dbReference type="SAM" id="Phobius"/>
    </source>
</evidence>
<feature type="transmembrane region" description="Helical" evidence="5">
    <location>
        <begin position="106"/>
        <end position="126"/>
    </location>
</feature>
<evidence type="ECO:0000256" key="4">
    <source>
        <dbReference type="ARBA" id="ARBA00023136"/>
    </source>
</evidence>
<dbReference type="VEuPathDB" id="TriTrypDB:TRSC58_01976"/>
<evidence type="ECO:0000256" key="2">
    <source>
        <dbReference type="ARBA" id="ARBA00022692"/>
    </source>
</evidence>
<dbReference type="GO" id="GO:0016020">
    <property type="term" value="C:membrane"/>
    <property type="evidence" value="ECO:0007669"/>
    <property type="project" value="UniProtKB-SubCell"/>
</dbReference>
<dbReference type="Proteomes" id="UP000031737">
    <property type="component" value="Unassembled WGS sequence"/>
</dbReference>
<comment type="subcellular location">
    <subcellularLocation>
        <location evidence="1">Membrane</location>
        <topology evidence="1">Multi-pass membrane protein</topology>
    </subcellularLocation>
</comment>
<keyword evidence="4 5" id="KW-0472">Membrane</keyword>
<protein>
    <recommendedName>
        <fullName evidence="8">COPI associated protein</fullName>
    </recommendedName>
</protein>
<comment type="caution">
    <text evidence="6">The sequence shown here is derived from an EMBL/GenBank/DDBJ whole genome shotgun (WGS) entry which is preliminary data.</text>
</comment>
<dbReference type="EMBL" id="AUPL01001976">
    <property type="protein sequence ID" value="ESL10294.1"/>
    <property type="molecule type" value="Genomic_DNA"/>
</dbReference>
<evidence type="ECO:0008006" key="8">
    <source>
        <dbReference type="Google" id="ProtNLM"/>
    </source>
</evidence>
<dbReference type="OrthoDB" id="267204at2759"/>
<proteinExistence type="predicted"/>
<organism evidence="6 7">
    <name type="scientific">Trypanosoma rangeli SC58</name>
    <dbReference type="NCBI Taxonomy" id="429131"/>
    <lineage>
        <taxon>Eukaryota</taxon>
        <taxon>Discoba</taxon>
        <taxon>Euglenozoa</taxon>
        <taxon>Kinetoplastea</taxon>
        <taxon>Metakinetoplastina</taxon>
        <taxon>Trypanosomatida</taxon>
        <taxon>Trypanosomatidae</taxon>
        <taxon>Trypanosoma</taxon>
        <taxon>Herpetosoma</taxon>
    </lineage>
</organism>
<sequence>MLSNPEVAKGTVNFAAQNFQYQQQFSAPEQGLSVAGRNWPRCFLVLSGISMGLVIASSITGLITLSIGISTIFLNVYLVILCFFALTAELRQVKCMRSLIYAWMKYLYFLTTYTGRAFFYVFLGTLAFGGGIWNYVAASVAVALGILMFFVNLSVELPTYVDPEMLREEAGRREALGGVNQAPFFSTSGQAATDRFSNAAMNVSSAATTGYQPPGINEGPNAL</sequence>
<name>A0A061J5Z6_TRYRA</name>
<dbReference type="AlphaFoldDB" id="A0A061J5Z6"/>
<evidence type="ECO:0000256" key="1">
    <source>
        <dbReference type="ARBA" id="ARBA00004141"/>
    </source>
</evidence>
<dbReference type="Pfam" id="PF08507">
    <property type="entry name" value="COPI_assoc"/>
    <property type="match status" value="1"/>
</dbReference>
<feature type="transmembrane region" description="Helical" evidence="5">
    <location>
        <begin position="42"/>
        <end position="59"/>
    </location>
</feature>
<evidence type="ECO:0000256" key="3">
    <source>
        <dbReference type="ARBA" id="ARBA00022989"/>
    </source>
</evidence>
<evidence type="ECO:0000313" key="6">
    <source>
        <dbReference type="EMBL" id="ESL10294.1"/>
    </source>
</evidence>
<feature type="transmembrane region" description="Helical" evidence="5">
    <location>
        <begin position="132"/>
        <end position="155"/>
    </location>
</feature>
<reference evidence="6 7" key="1">
    <citation type="submission" date="2013-07" db="EMBL/GenBank/DDBJ databases">
        <authorList>
            <person name="Stoco P.H."/>
            <person name="Wagner G."/>
            <person name="Gerber A."/>
            <person name="Zaha A."/>
            <person name="Thompson C."/>
            <person name="Bartholomeu D.C."/>
            <person name="Luckemeyer D.D."/>
            <person name="Bahia D."/>
            <person name="Loreto E."/>
            <person name="Prestes E.B."/>
            <person name="Lima F.M."/>
            <person name="Rodrigues-Luiz G."/>
            <person name="Vallejo G.A."/>
            <person name="Filho J.F."/>
            <person name="Monteiro K.M."/>
            <person name="Tyler K.M."/>
            <person name="de Almeida L.G."/>
            <person name="Ortiz M.F."/>
            <person name="Siervo M.A."/>
            <person name="de Moraes M.H."/>
            <person name="Cunha O.L."/>
            <person name="Mendonca-Neto R."/>
            <person name="Silva R."/>
            <person name="Teixeira S.M."/>
            <person name="Murta S.M."/>
            <person name="Sincero T.C."/>
            <person name="Mendes T.A."/>
            <person name="Urmenyi T.P."/>
            <person name="Silva V.G."/>
            <person name="da Rocha W.D."/>
            <person name="Andersson B."/>
            <person name="Romanha A.J."/>
            <person name="Steindel M."/>
            <person name="de Vasconcelos A.T."/>
            <person name="Grisard E.C."/>
        </authorList>
    </citation>
    <scope>NUCLEOTIDE SEQUENCE [LARGE SCALE GENOMIC DNA]</scope>
    <source>
        <strain evidence="6 7">SC58</strain>
    </source>
</reference>
<keyword evidence="3 5" id="KW-1133">Transmembrane helix</keyword>